<dbReference type="RefSeq" id="WP_013407227.1">
    <property type="nucleotide sequence ID" value="NC_014655.1"/>
</dbReference>
<dbReference type="GO" id="GO:0009055">
    <property type="term" value="F:electron transfer activity"/>
    <property type="evidence" value="ECO:0007669"/>
    <property type="project" value="InterPro"/>
</dbReference>
<dbReference type="HOGENOM" id="CLU_2035142_0_0_10"/>
<feature type="chain" id="PRO_5003188198" description="Cytochrome c domain-containing protein" evidence="1">
    <location>
        <begin position="23"/>
        <end position="121"/>
    </location>
</feature>
<dbReference type="PROSITE" id="PS51257">
    <property type="entry name" value="PROKAR_LIPOPROTEIN"/>
    <property type="match status" value="1"/>
</dbReference>
<dbReference type="OrthoDB" id="708774at2"/>
<organism evidence="2 3">
    <name type="scientific">Leadbetterella byssophila (strain DSM 17132 / JCM 16389 / KACC 11308 / NBRC 106382 / 4M15)</name>
    <dbReference type="NCBI Taxonomy" id="649349"/>
    <lineage>
        <taxon>Bacteria</taxon>
        <taxon>Pseudomonadati</taxon>
        <taxon>Bacteroidota</taxon>
        <taxon>Cytophagia</taxon>
        <taxon>Cytophagales</taxon>
        <taxon>Leadbetterellaceae</taxon>
        <taxon>Leadbetterella</taxon>
    </lineage>
</organism>
<accession>E4RW29</accession>
<dbReference type="SUPFAM" id="SSF46626">
    <property type="entry name" value="Cytochrome c"/>
    <property type="match status" value="1"/>
</dbReference>
<reference key="1">
    <citation type="submission" date="2010-11" db="EMBL/GenBank/DDBJ databases">
        <title>The complete genome of Leadbetterella byssophila DSM 17132.</title>
        <authorList>
            <consortium name="US DOE Joint Genome Institute (JGI-PGF)"/>
            <person name="Lucas S."/>
            <person name="Copeland A."/>
            <person name="Lapidus A."/>
            <person name="Glavina del Rio T."/>
            <person name="Dalin E."/>
            <person name="Tice H."/>
            <person name="Bruce D."/>
            <person name="Goodwin L."/>
            <person name="Pitluck S."/>
            <person name="Kyrpides N."/>
            <person name="Mavromatis K."/>
            <person name="Ivanova N."/>
            <person name="Teshima H."/>
            <person name="Brettin T."/>
            <person name="Detter J.C."/>
            <person name="Han C."/>
            <person name="Tapia R."/>
            <person name="Land M."/>
            <person name="Hauser L."/>
            <person name="Markowitz V."/>
            <person name="Cheng J.-F."/>
            <person name="Hugenholtz P."/>
            <person name="Woyke T."/>
            <person name="Wu D."/>
            <person name="Tindall B."/>
            <person name="Pomrenke H.G."/>
            <person name="Brambilla E."/>
            <person name="Klenk H.-P."/>
            <person name="Eisen J.A."/>
        </authorList>
    </citation>
    <scope>NUCLEOTIDE SEQUENCE [LARGE SCALE GENOMIC DNA]</scope>
    <source>
        <strain>DSM 17132</strain>
    </source>
</reference>
<gene>
    <name evidence="2" type="ordered locus">Lbys_0394</name>
</gene>
<keyword evidence="1" id="KW-0732">Signal</keyword>
<evidence type="ECO:0008006" key="4">
    <source>
        <dbReference type="Google" id="ProtNLM"/>
    </source>
</evidence>
<evidence type="ECO:0000256" key="1">
    <source>
        <dbReference type="SAM" id="SignalP"/>
    </source>
</evidence>
<dbReference type="Proteomes" id="UP000007435">
    <property type="component" value="Chromosome"/>
</dbReference>
<dbReference type="KEGG" id="lby:Lbys_0394"/>
<proteinExistence type="predicted"/>
<evidence type="ECO:0000313" key="3">
    <source>
        <dbReference type="Proteomes" id="UP000007435"/>
    </source>
</evidence>
<sequence length="121" mass="13054">MKRKLLIVGIAVMVLACSSDKAEEVPPVTNPPSGGNNVTAENVSYKNFAGTFFANKCNACHANGGAGSSHWVFSGYASVQNNAEKIRNAVLVNRIMPQGGSLTEQERTLLDAWFKRNLPEE</sequence>
<dbReference type="AlphaFoldDB" id="E4RW29"/>
<dbReference type="GO" id="GO:0020037">
    <property type="term" value="F:heme binding"/>
    <property type="evidence" value="ECO:0007669"/>
    <property type="project" value="InterPro"/>
</dbReference>
<dbReference type="EMBL" id="CP002305">
    <property type="protein sequence ID" value="ADQ16172.1"/>
    <property type="molecule type" value="Genomic_DNA"/>
</dbReference>
<reference evidence="2 3" key="2">
    <citation type="journal article" date="2011" name="Stand. Genomic Sci.">
        <title>Complete genome sequence of Leadbetterella byssophila type strain (4M15).</title>
        <authorList>
            <person name="Abt B."/>
            <person name="Teshima H."/>
            <person name="Lucas S."/>
            <person name="Lapidus A."/>
            <person name="Del Rio T.G."/>
            <person name="Nolan M."/>
            <person name="Tice H."/>
            <person name="Cheng J.F."/>
            <person name="Pitluck S."/>
            <person name="Liolios K."/>
            <person name="Pagani I."/>
            <person name="Ivanova N."/>
            <person name="Mavromatis K."/>
            <person name="Pati A."/>
            <person name="Tapia R."/>
            <person name="Han C."/>
            <person name="Goodwin L."/>
            <person name="Chen A."/>
            <person name="Palaniappan K."/>
            <person name="Land M."/>
            <person name="Hauser L."/>
            <person name="Chang Y.J."/>
            <person name="Jeffries C.D."/>
            <person name="Rohde M."/>
            <person name="Goker M."/>
            <person name="Tindall B.J."/>
            <person name="Detter J.C."/>
            <person name="Woyke T."/>
            <person name="Bristow J."/>
            <person name="Eisen J.A."/>
            <person name="Markowitz V."/>
            <person name="Hugenholtz P."/>
            <person name="Klenk H.P."/>
            <person name="Kyrpides N.C."/>
        </authorList>
    </citation>
    <scope>NUCLEOTIDE SEQUENCE [LARGE SCALE GENOMIC DNA]</scope>
    <source>
        <strain evidence="3">DSM 17132 / JCM 16389 / KACC 11308 / NBRC 106382 / 4M15</strain>
    </source>
</reference>
<protein>
    <recommendedName>
        <fullName evidence="4">Cytochrome c domain-containing protein</fullName>
    </recommendedName>
</protein>
<evidence type="ECO:0000313" key="2">
    <source>
        <dbReference type="EMBL" id="ADQ16172.1"/>
    </source>
</evidence>
<dbReference type="InterPro" id="IPR036909">
    <property type="entry name" value="Cyt_c-like_dom_sf"/>
</dbReference>
<dbReference type="eggNOG" id="COG2010">
    <property type="taxonomic scope" value="Bacteria"/>
</dbReference>
<keyword evidence="3" id="KW-1185">Reference proteome</keyword>
<name>E4RW29_LEAB4</name>
<feature type="signal peptide" evidence="1">
    <location>
        <begin position="1"/>
        <end position="22"/>
    </location>
</feature>
<dbReference type="STRING" id="649349.Lbys_0394"/>